<protein>
    <submittedName>
        <fullName evidence="2">Uncharacterized protein LOC136092076</fullName>
    </submittedName>
</protein>
<dbReference type="RefSeq" id="XP_065675867.1">
    <property type="nucleotide sequence ID" value="XM_065819795.1"/>
</dbReference>
<accession>A0ABM4DMS2</accession>
<gene>
    <name evidence="2" type="primary">LOC136092076</name>
</gene>
<reference evidence="2" key="1">
    <citation type="submission" date="2025-08" db="UniProtKB">
        <authorList>
            <consortium name="RefSeq"/>
        </authorList>
    </citation>
    <scope>IDENTIFICATION</scope>
</reference>
<name>A0ABM4DMS2_HYDVU</name>
<evidence type="ECO:0000313" key="1">
    <source>
        <dbReference type="Proteomes" id="UP001652625"/>
    </source>
</evidence>
<dbReference type="GeneID" id="136092076"/>
<proteinExistence type="predicted"/>
<evidence type="ECO:0000313" key="2">
    <source>
        <dbReference type="RefSeq" id="XP_065675867.1"/>
    </source>
</evidence>
<keyword evidence="1" id="KW-1185">Reference proteome</keyword>
<organism evidence="1 2">
    <name type="scientific">Hydra vulgaris</name>
    <name type="common">Hydra</name>
    <name type="synonym">Hydra attenuata</name>
    <dbReference type="NCBI Taxonomy" id="6087"/>
    <lineage>
        <taxon>Eukaryota</taxon>
        <taxon>Metazoa</taxon>
        <taxon>Cnidaria</taxon>
        <taxon>Hydrozoa</taxon>
        <taxon>Hydroidolina</taxon>
        <taxon>Anthoathecata</taxon>
        <taxon>Aplanulata</taxon>
        <taxon>Hydridae</taxon>
        <taxon>Hydra</taxon>
    </lineage>
</organism>
<dbReference type="Proteomes" id="UP001652625">
    <property type="component" value="Chromosome 15"/>
</dbReference>
<sequence length="252" mass="29253">MSSNESTCLFAVSGKTQLVESKVGFDEKFLANNSALSLGRARKEKEEFYILGNIMKKNSETERLFVCGDFNWHVGAASCGFKEALDGMGFYIRNSEGEMLEFYKKKFSIKQLMSQVGLRHKLTVLNQKARPKIAPLKLSMCRICKFKEVEVSKYFEKKLEARKVIRLKRGVESVWKNTKKCFLEVADEVCGRTMGPQQHKESWWWKKEVTKVVEEKRKLYNMWKKSGNDENRSCIVSLSTKPNKLYIKLSQR</sequence>